<dbReference type="GO" id="GO:0006974">
    <property type="term" value="P:DNA damage response"/>
    <property type="evidence" value="ECO:0007669"/>
    <property type="project" value="UniProtKB-KW"/>
</dbReference>
<dbReference type="PANTHER" id="PTHR23196">
    <property type="entry name" value="PAX TRANSCRIPTION ACTIVATION DOMAIN INTERACTING PROTEIN"/>
    <property type="match status" value="1"/>
</dbReference>
<dbReference type="Proteomes" id="UP000469452">
    <property type="component" value="Unassembled WGS sequence"/>
</dbReference>
<feature type="region of interest" description="Disordered" evidence="4">
    <location>
        <begin position="1"/>
        <end position="32"/>
    </location>
</feature>
<dbReference type="Gene3D" id="3.40.50.10190">
    <property type="entry name" value="BRCT domain"/>
    <property type="match status" value="2"/>
</dbReference>
<dbReference type="CDD" id="cd18432">
    <property type="entry name" value="BRCT_PAXIP1_rpt6_like"/>
    <property type="match status" value="1"/>
</dbReference>
<feature type="region of interest" description="Disordered" evidence="4">
    <location>
        <begin position="203"/>
        <end position="306"/>
    </location>
</feature>
<gene>
    <name evidence="6" type="ORF">AaE_002543</name>
</gene>
<keyword evidence="2" id="KW-0227">DNA damage</keyword>
<feature type="compositionally biased region" description="Low complexity" evidence="4">
    <location>
        <begin position="12"/>
        <end position="21"/>
    </location>
</feature>
<feature type="domain" description="BRCT" evidence="5">
    <location>
        <begin position="321"/>
        <end position="409"/>
    </location>
</feature>
<dbReference type="VEuPathDB" id="FungiDB:H257_06115"/>
<dbReference type="SUPFAM" id="SSF52113">
    <property type="entry name" value="BRCT domain"/>
    <property type="match status" value="1"/>
</dbReference>
<feature type="region of interest" description="Disordered" evidence="4">
    <location>
        <begin position="140"/>
        <end position="169"/>
    </location>
</feature>
<name>A0A6A5AW26_APHAT</name>
<evidence type="ECO:0000313" key="7">
    <source>
        <dbReference type="Proteomes" id="UP000469452"/>
    </source>
</evidence>
<evidence type="ECO:0000256" key="2">
    <source>
        <dbReference type="ARBA" id="ARBA00022763"/>
    </source>
</evidence>
<dbReference type="GO" id="GO:0005634">
    <property type="term" value="C:nucleus"/>
    <property type="evidence" value="ECO:0007669"/>
    <property type="project" value="UniProtKB-SubCell"/>
</dbReference>
<keyword evidence="3" id="KW-0539">Nucleus</keyword>
<feature type="compositionally biased region" description="Acidic residues" evidence="4">
    <location>
        <begin position="1"/>
        <end position="11"/>
    </location>
</feature>
<dbReference type="PANTHER" id="PTHR23196:SF1">
    <property type="entry name" value="PAX-INTERACTING PROTEIN 1"/>
    <property type="match status" value="1"/>
</dbReference>
<dbReference type="EMBL" id="VJMI01005052">
    <property type="protein sequence ID" value="KAF0770757.1"/>
    <property type="molecule type" value="Genomic_DNA"/>
</dbReference>
<dbReference type="InterPro" id="IPR051579">
    <property type="entry name" value="DDR_Transcriptional_Reg"/>
</dbReference>
<dbReference type="Pfam" id="PF16589">
    <property type="entry name" value="BRCT_2"/>
    <property type="match status" value="1"/>
</dbReference>
<dbReference type="AlphaFoldDB" id="A0A6A5AW26"/>
<evidence type="ECO:0000256" key="3">
    <source>
        <dbReference type="ARBA" id="ARBA00023242"/>
    </source>
</evidence>
<dbReference type="InterPro" id="IPR036420">
    <property type="entry name" value="BRCT_dom_sf"/>
</dbReference>
<comment type="subcellular location">
    <subcellularLocation>
        <location evidence="1">Nucleus</location>
    </subcellularLocation>
</comment>
<dbReference type="PROSITE" id="PS50172">
    <property type="entry name" value="BRCT"/>
    <property type="match status" value="1"/>
</dbReference>
<evidence type="ECO:0000256" key="1">
    <source>
        <dbReference type="ARBA" id="ARBA00004123"/>
    </source>
</evidence>
<dbReference type="InterPro" id="IPR001357">
    <property type="entry name" value="BRCT_dom"/>
</dbReference>
<sequence length="544" mass="59291">MDNDDDGDDTLADTVAGTDAGSQNTPSQWKKHFAEQVPPLQVASPPRALPLCTYDEDETQILFCSNVISQEVGSPGHQPNKNQMQLAEVELPLVPHENYVGDGDSSNESEDLWTIGDSTLDQPHPTFDGPVDGAIPNAASTTEASVHVPEHPVALSTSTDTADDDTELEDNDIPTYVVTHAVDTPDHIERYFDNVYNTTMTTLTLVRSPSPRKRLRPEHSRLPEPPQPPITEPSDPFPPPPPISNDIVVSRRRNKRNASPSSTADHEPHVPSPPRRRRRQVQTGAPSTVGRARAGKSRRAATLSSSIPCLDTATSLDAHKDPPPSISGVRIVLTGLDPAPLMHQIHAIQGAAFEQDVTRGTHLVAPSNQLKRTVKMLCGISTCLHILDEKWLAASAKLGRPAPEVPYCLLDLAKQAQWSFELKATMYDHTNRHLLLRGRVFYIVRHKSILPAPSDLAKIIECAGGEVLSTSTKPVDNVIVIASAEALAVKSVQKQLGPLADATKYTTELVLSGVLQQSLDLTTTHVVVEHTSSQQQPTIQRRKR</sequence>
<protein>
    <recommendedName>
        <fullName evidence="5">BRCT domain-containing protein</fullName>
    </recommendedName>
</protein>
<feature type="compositionally biased region" description="Pro residues" evidence="4">
    <location>
        <begin position="223"/>
        <end position="243"/>
    </location>
</feature>
<accession>A0A6A5AW26</accession>
<organism evidence="6 7">
    <name type="scientific">Aphanomyces astaci</name>
    <name type="common">Crayfish plague agent</name>
    <dbReference type="NCBI Taxonomy" id="112090"/>
    <lineage>
        <taxon>Eukaryota</taxon>
        <taxon>Sar</taxon>
        <taxon>Stramenopiles</taxon>
        <taxon>Oomycota</taxon>
        <taxon>Saprolegniomycetes</taxon>
        <taxon>Saprolegniales</taxon>
        <taxon>Verrucalvaceae</taxon>
        <taxon>Aphanomyces</taxon>
    </lineage>
</organism>
<proteinExistence type="predicted"/>
<evidence type="ECO:0000259" key="5">
    <source>
        <dbReference type="PROSITE" id="PS50172"/>
    </source>
</evidence>
<evidence type="ECO:0000313" key="6">
    <source>
        <dbReference type="EMBL" id="KAF0770757.1"/>
    </source>
</evidence>
<comment type="caution">
    <text evidence="6">The sequence shown here is derived from an EMBL/GenBank/DDBJ whole genome shotgun (WGS) entry which is preliminary data.</text>
</comment>
<evidence type="ECO:0000256" key="4">
    <source>
        <dbReference type="SAM" id="MobiDB-lite"/>
    </source>
</evidence>
<reference evidence="6 7" key="1">
    <citation type="submission" date="2019-06" db="EMBL/GenBank/DDBJ databases">
        <title>Genomics analysis of Aphanomyces spp. identifies a new class of oomycete effector associated with host adaptation.</title>
        <authorList>
            <person name="Gaulin E."/>
        </authorList>
    </citation>
    <scope>NUCLEOTIDE SEQUENCE [LARGE SCALE GENOMIC DNA]</scope>
    <source>
        <strain evidence="6 7">E</strain>
    </source>
</reference>